<dbReference type="PANTHER" id="PTHR36173:SF1">
    <property type="entry name" value="RIBONUCLEASE VAPC22"/>
    <property type="match status" value="1"/>
</dbReference>
<dbReference type="InterPro" id="IPR029060">
    <property type="entry name" value="PIN-like_dom_sf"/>
</dbReference>
<accession>A0ABS4SDU3</accession>
<dbReference type="Proteomes" id="UP000781958">
    <property type="component" value="Unassembled WGS sequence"/>
</dbReference>
<name>A0ABS4SDU3_9PROT</name>
<feature type="domain" description="PIN" evidence="1">
    <location>
        <begin position="4"/>
        <end position="125"/>
    </location>
</feature>
<dbReference type="InterPro" id="IPR041705">
    <property type="entry name" value="PIN_Sll0205"/>
</dbReference>
<evidence type="ECO:0000259" key="1">
    <source>
        <dbReference type="Pfam" id="PF01850"/>
    </source>
</evidence>
<dbReference type="Pfam" id="PF01850">
    <property type="entry name" value="PIN"/>
    <property type="match status" value="1"/>
</dbReference>
<dbReference type="InterPro" id="IPR002716">
    <property type="entry name" value="PIN_dom"/>
</dbReference>
<proteinExistence type="predicted"/>
<sequence>MNLLLDTHAILWLDSGTPMTPEAVAAIEVARLEGGVLVSPISAWEIGLLVRKRRIALDVDPVAWFQRFLGIPGVRLTPLSVEAAAGSSLLPEPFHGDPGDRMITATAQTLSIPLVTRDRAIREFAALNGTPRIIVC</sequence>
<protein>
    <submittedName>
        <fullName evidence="2">PIN domain nuclease of toxin-antitoxin system</fullName>
    </submittedName>
</protein>
<dbReference type="PANTHER" id="PTHR36173">
    <property type="entry name" value="RIBONUCLEASE VAPC16-RELATED"/>
    <property type="match status" value="1"/>
</dbReference>
<dbReference type="SUPFAM" id="SSF88723">
    <property type="entry name" value="PIN domain-like"/>
    <property type="match status" value="1"/>
</dbReference>
<evidence type="ECO:0000313" key="3">
    <source>
        <dbReference type="Proteomes" id="UP000781958"/>
    </source>
</evidence>
<reference evidence="2 3" key="1">
    <citation type="submission" date="2021-03" db="EMBL/GenBank/DDBJ databases">
        <title>Genomic Encyclopedia of Type Strains, Phase III (KMG-III): the genomes of soil and plant-associated and newly described type strains.</title>
        <authorList>
            <person name="Whitman W."/>
        </authorList>
    </citation>
    <scope>NUCLEOTIDE SEQUENCE [LARGE SCALE GENOMIC DNA]</scope>
    <source>
        <strain evidence="2 3">IMMIB AFH-6</strain>
    </source>
</reference>
<dbReference type="InterPro" id="IPR052919">
    <property type="entry name" value="TA_system_RNase"/>
</dbReference>
<dbReference type="CDD" id="cd09872">
    <property type="entry name" value="PIN_Sll0205-like"/>
    <property type="match status" value="1"/>
</dbReference>
<evidence type="ECO:0000313" key="2">
    <source>
        <dbReference type="EMBL" id="MBP2290570.1"/>
    </source>
</evidence>
<comment type="caution">
    <text evidence="2">The sequence shown here is derived from an EMBL/GenBank/DDBJ whole genome shotgun (WGS) entry which is preliminary data.</text>
</comment>
<organism evidence="2 3">
    <name type="scientific">Azospirillum rugosum</name>
    <dbReference type="NCBI Taxonomy" id="416170"/>
    <lineage>
        <taxon>Bacteria</taxon>
        <taxon>Pseudomonadati</taxon>
        <taxon>Pseudomonadota</taxon>
        <taxon>Alphaproteobacteria</taxon>
        <taxon>Rhodospirillales</taxon>
        <taxon>Azospirillaceae</taxon>
        <taxon>Azospirillum</taxon>
    </lineage>
</organism>
<dbReference type="EMBL" id="JAGINP010000001">
    <property type="protein sequence ID" value="MBP2290570.1"/>
    <property type="molecule type" value="Genomic_DNA"/>
</dbReference>
<dbReference type="RefSeq" id="WP_307419159.1">
    <property type="nucleotide sequence ID" value="NZ_JAGINP010000001.1"/>
</dbReference>
<keyword evidence="3" id="KW-1185">Reference proteome</keyword>
<gene>
    <name evidence="2" type="ORF">J2851_000307</name>
</gene>
<dbReference type="Gene3D" id="3.40.50.1010">
    <property type="entry name" value="5'-nuclease"/>
    <property type="match status" value="1"/>
</dbReference>